<evidence type="ECO:0000256" key="8">
    <source>
        <dbReference type="ARBA" id="ARBA00023136"/>
    </source>
</evidence>
<dbReference type="NCBIfam" id="NF010167">
    <property type="entry name" value="PRK13648.1"/>
    <property type="match status" value="2"/>
</dbReference>
<evidence type="ECO:0000256" key="5">
    <source>
        <dbReference type="ARBA" id="ARBA00022741"/>
    </source>
</evidence>
<protein>
    <submittedName>
        <fullName evidence="11">Cobalt ABC transporter, ATP-binding protein</fullName>
        <ecNumber evidence="11">3.6.3.25</ecNumber>
    </submittedName>
</protein>
<feature type="compositionally biased region" description="Basic and acidic residues" evidence="9">
    <location>
        <begin position="265"/>
        <end position="274"/>
    </location>
</feature>
<evidence type="ECO:0000256" key="2">
    <source>
        <dbReference type="ARBA" id="ARBA00005417"/>
    </source>
</evidence>
<dbReference type="GO" id="GO:0016887">
    <property type="term" value="F:ATP hydrolysis activity"/>
    <property type="evidence" value="ECO:0007669"/>
    <property type="project" value="InterPro"/>
</dbReference>
<keyword evidence="12" id="KW-1185">Reference proteome</keyword>
<gene>
    <name evidence="11" type="ORF">BRUM_1173</name>
</gene>
<dbReference type="CDD" id="cd03225">
    <property type="entry name" value="ABC_cobalt_CbiO_domain1"/>
    <property type="match status" value="2"/>
</dbReference>
<dbReference type="InterPro" id="IPR027417">
    <property type="entry name" value="P-loop_NTPase"/>
</dbReference>
<proteinExistence type="inferred from homology"/>
<keyword evidence="8" id="KW-0472">Membrane</keyword>
<dbReference type="STRING" id="78346.BRUM_1173"/>
<dbReference type="GO" id="GO:0043190">
    <property type="term" value="C:ATP-binding cassette (ABC) transporter complex"/>
    <property type="evidence" value="ECO:0007669"/>
    <property type="project" value="TreeGrafter"/>
</dbReference>
<evidence type="ECO:0000256" key="4">
    <source>
        <dbReference type="ARBA" id="ARBA00022475"/>
    </source>
</evidence>
<evidence type="ECO:0000313" key="11">
    <source>
        <dbReference type="EMBL" id="KFI89393.1"/>
    </source>
</evidence>
<dbReference type="eggNOG" id="COG4172">
    <property type="taxonomic scope" value="Bacteria"/>
</dbReference>
<dbReference type="Proteomes" id="UP000029078">
    <property type="component" value="Unassembled WGS sequence"/>
</dbReference>
<evidence type="ECO:0000313" key="12">
    <source>
        <dbReference type="Proteomes" id="UP000029078"/>
    </source>
</evidence>
<dbReference type="InterPro" id="IPR017871">
    <property type="entry name" value="ABC_transporter-like_CS"/>
</dbReference>
<accession>A0A087D1J3</accession>
<evidence type="ECO:0000256" key="7">
    <source>
        <dbReference type="ARBA" id="ARBA00022967"/>
    </source>
</evidence>
<dbReference type="EMBL" id="JGZL01000008">
    <property type="protein sequence ID" value="KFI89393.1"/>
    <property type="molecule type" value="Genomic_DNA"/>
</dbReference>
<evidence type="ECO:0000256" key="6">
    <source>
        <dbReference type="ARBA" id="ARBA00022840"/>
    </source>
</evidence>
<keyword evidence="7" id="KW-1278">Translocase</keyword>
<dbReference type="GO" id="GO:0042626">
    <property type="term" value="F:ATPase-coupled transmembrane transporter activity"/>
    <property type="evidence" value="ECO:0007669"/>
    <property type="project" value="TreeGrafter"/>
</dbReference>
<evidence type="ECO:0000256" key="1">
    <source>
        <dbReference type="ARBA" id="ARBA00004236"/>
    </source>
</evidence>
<sequence>MITVRDLNWQYAPLADGGRPANSLKHVSFDIKSGSFVGIIGPTGAGKSTLCMALAGIIPNLADGTMSGLVEVNGMNTSRHSVSALSERVGYVQQDPESQLFCASVEDEIAFPLENRGFAPDIIDRQIDIMLDLVGMTGYRKRVPTSLSGGQMQRVAIAAALAAEPDVLVLDEPTAALDPEGKQEVFDVLERIRQTRSMTVIMAEQDTEHIAHWADQVLFMVNGEVVRNSDASLFTRERGLLESAGVQVSDGPLPVVRAVRTSGKGKRDGSKDVSESETPAKNGNVIISLDHVSYRYERGGNATKALDDVSVDIERGSFVGLIGRNGSGKTTLAKHLNGLLKPTQGTVTVDGLDVSKHGVGEMAARVGFVFQNPDHQIFCSTIKDEIGFGPTALGLDCATVYKRVEEMMILFDLHRYEDISPATLGYGERRAVALSSVLAMRTPILVLDEPTAGLDHRLAARFLGAVEKLHQRGVTVIMISHDMRAVYRYCTHVLELKDGKIVQYGPIDRSEETREPQPKTALRKNKAKGPVSATHALPKVDEQRKEGR</sequence>
<reference evidence="11 12" key="1">
    <citation type="submission" date="2014-03" db="EMBL/GenBank/DDBJ databases">
        <title>Genomics of Bifidobacteria.</title>
        <authorList>
            <person name="Ventura M."/>
            <person name="Milani C."/>
            <person name="Lugli G.A."/>
        </authorList>
    </citation>
    <scope>NUCLEOTIDE SEQUENCE [LARGE SCALE GENOMIC DNA]</scope>
    <source>
        <strain evidence="11 12">LMG 21811</strain>
    </source>
</reference>
<dbReference type="InterPro" id="IPR003593">
    <property type="entry name" value="AAA+_ATPase"/>
</dbReference>
<dbReference type="PROSITE" id="PS00211">
    <property type="entry name" value="ABC_TRANSPORTER_1"/>
    <property type="match status" value="1"/>
</dbReference>
<dbReference type="Gene3D" id="3.40.50.300">
    <property type="entry name" value="P-loop containing nucleotide triphosphate hydrolases"/>
    <property type="match status" value="2"/>
</dbReference>
<keyword evidence="4" id="KW-1003">Cell membrane</keyword>
<dbReference type="InterPro" id="IPR050095">
    <property type="entry name" value="ECF_ABC_transporter_ATP-bd"/>
</dbReference>
<dbReference type="InterPro" id="IPR003439">
    <property type="entry name" value="ABC_transporter-like_ATP-bd"/>
</dbReference>
<comment type="subcellular location">
    <subcellularLocation>
        <location evidence="1">Cell membrane</location>
    </subcellularLocation>
</comment>
<dbReference type="SMART" id="SM00382">
    <property type="entry name" value="AAA"/>
    <property type="match status" value="2"/>
</dbReference>
<feature type="domain" description="ABC transporter" evidence="10">
    <location>
        <begin position="2"/>
        <end position="247"/>
    </location>
</feature>
<dbReference type="PANTHER" id="PTHR43553">
    <property type="entry name" value="HEAVY METAL TRANSPORTER"/>
    <property type="match status" value="1"/>
</dbReference>
<keyword evidence="6 11" id="KW-0067">ATP-binding</keyword>
<dbReference type="PROSITE" id="PS50893">
    <property type="entry name" value="ABC_TRANSPORTER_2"/>
    <property type="match status" value="2"/>
</dbReference>
<dbReference type="RefSeq" id="WP_026645709.1">
    <property type="nucleotide sequence ID" value="NZ_JGZL01000008.1"/>
</dbReference>
<feature type="domain" description="ABC transporter" evidence="10">
    <location>
        <begin position="287"/>
        <end position="523"/>
    </location>
</feature>
<feature type="compositionally biased region" description="Basic and acidic residues" evidence="9">
    <location>
        <begin position="508"/>
        <end position="517"/>
    </location>
</feature>
<dbReference type="SUPFAM" id="SSF52540">
    <property type="entry name" value="P-loop containing nucleoside triphosphate hydrolases"/>
    <property type="match status" value="2"/>
</dbReference>
<name>A0A087D1J3_BIFRU</name>
<dbReference type="Pfam" id="PF00005">
    <property type="entry name" value="ABC_tran"/>
    <property type="match status" value="2"/>
</dbReference>
<organism evidence="11 12">
    <name type="scientific">Bifidobacterium ruminantium</name>
    <dbReference type="NCBI Taxonomy" id="78346"/>
    <lineage>
        <taxon>Bacteria</taxon>
        <taxon>Bacillati</taxon>
        <taxon>Actinomycetota</taxon>
        <taxon>Actinomycetes</taxon>
        <taxon>Bifidobacteriales</taxon>
        <taxon>Bifidobacteriaceae</taxon>
        <taxon>Bifidobacterium</taxon>
    </lineage>
</organism>
<keyword evidence="11" id="KW-0378">Hydrolase</keyword>
<keyword evidence="3" id="KW-0813">Transport</keyword>
<comment type="caution">
    <text evidence="11">The sequence shown here is derived from an EMBL/GenBank/DDBJ whole genome shotgun (WGS) entry which is preliminary data.</text>
</comment>
<dbReference type="InterPro" id="IPR015856">
    <property type="entry name" value="ABC_transpr_CbiO/EcfA_su"/>
</dbReference>
<dbReference type="GO" id="GO:0005524">
    <property type="term" value="F:ATP binding"/>
    <property type="evidence" value="ECO:0007669"/>
    <property type="project" value="UniProtKB-KW"/>
</dbReference>
<dbReference type="AlphaFoldDB" id="A0A087D1J3"/>
<feature type="compositionally biased region" description="Basic and acidic residues" evidence="9">
    <location>
        <begin position="538"/>
        <end position="548"/>
    </location>
</feature>
<keyword evidence="5" id="KW-0547">Nucleotide-binding</keyword>
<dbReference type="FunFam" id="3.40.50.300:FF:000224">
    <property type="entry name" value="Energy-coupling factor transporter ATP-binding protein EcfA"/>
    <property type="match status" value="1"/>
</dbReference>
<evidence type="ECO:0000259" key="10">
    <source>
        <dbReference type="PROSITE" id="PS50893"/>
    </source>
</evidence>
<evidence type="ECO:0000256" key="3">
    <source>
        <dbReference type="ARBA" id="ARBA00022448"/>
    </source>
</evidence>
<feature type="region of interest" description="Disordered" evidence="9">
    <location>
        <begin position="507"/>
        <end position="548"/>
    </location>
</feature>
<comment type="similarity">
    <text evidence="2">Belongs to the ABC transporter superfamily.</text>
</comment>
<dbReference type="EC" id="3.6.3.25" evidence="11"/>
<feature type="region of interest" description="Disordered" evidence="9">
    <location>
        <begin position="260"/>
        <end position="279"/>
    </location>
</feature>
<evidence type="ECO:0000256" key="9">
    <source>
        <dbReference type="SAM" id="MobiDB-lite"/>
    </source>
</evidence>